<keyword evidence="16" id="KW-1185">Reference proteome</keyword>
<feature type="transmembrane region" description="Helical" evidence="14">
    <location>
        <begin position="74"/>
        <end position="101"/>
    </location>
</feature>
<feature type="transmembrane region" description="Helical" evidence="14">
    <location>
        <begin position="155"/>
        <end position="174"/>
    </location>
</feature>
<evidence type="ECO:0000256" key="6">
    <source>
        <dbReference type="ARBA" id="ARBA00022475"/>
    </source>
</evidence>
<dbReference type="PANTHER" id="PTHR40659">
    <property type="entry name" value="NICKEL/COBALT EFFLUX SYSTEM RCNA"/>
    <property type="match status" value="1"/>
</dbReference>
<feature type="transmembrane region" description="Helical" evidence="14">
    <location>
        <begin position="113"/>
        <end position="135"/>
    </location>
</feature>
<evidence type="ECO:0000256" key="7">
    <source>
        <dbReference type="ARBA" id="ARBA00022596"/>
    </source>
</evidence>
<keyword evidence="8 14" id="KW-0812">Transmembrane</keyword>
<evidence type="ECO:0000256" key="10">
    <source>
        <dbReference type="ARBA" id="ARBA00023065"/>
    </source>
</evidence>
<dbReference type="AlphaFoldDB" id="A0A1H4FMM9"/>
<keyword evidence="9 14" id="KW-1133">Transmembrane helix</keyword>
<feature type="transmembrane region" description="Helical" evidence="14">
    <location>
        <begin position="312"/>
        <end position="336"/>
    </location>
</feature>
<keyword evidence="10" id="KW-0406">Ion transport</keyword>
<evidence type="ECO:0000256" key="11">
    <source>
        <dbReference type="ARBA" id="ARBA00023112"/>
    </source>
</evidence>
<dbReference type="GO" id="GO:0015099">
    <property type="term" value="F:nickel cation transmembrane transporter activity"/>
    <property type="evidence" value="ECO:0007669"/>
    <property type="project" value="UniProtKB-UniRule"/>
</dbReference>
<evidence type="ECO:0000256" key="8">
    <source>
        <dbReference type="ARBA" id="ARBA00022692"/>
    </source>
</evidence>
<name>A0A1H4FMM9_9GAMM</name>
<dbReference type="InterPro" id="IPR051224">
    <property type="entry name" value="NiCoT_RcnA"/>
</dbReference>
<evidence type="ECO:0000313" key="15">
    <source>
        <dbReference type="EMBL" id="SEA98554.1"/>
    </source>
</evidence>
<dbReference type="PANTHER" id="PTHR40659:SF1">
    <property type="entry name" value="NICKEL_COBALT EFFLUX SYSTEM RCNA"/>
    <property type="match status" value="1"/>
</dbReference>
<keyword evidence="7" id="KW-0533">Nickel</keyword>
<feature type="transmembrane region" description="Helical" evidence="14">
    <location>
        <begin position="265"/>
        <end position="291"/>
    </location>
</feature>
<keyword evidence="12 14" id="KW-0472">Membrane</keyword>
<gene>
    <name evidence="15" type="ORF">SAMN02982996_03139</name>
</gene>
<feature type="transmembrane region" description="Helical" evidence="14">
    <location>
        <begin position="16"/>
        <end position="38"/>
    </location>
</feature>
<dbReference type="EMBL" id="FNQS01000014">
    <property type="protein sequence ID" value="SEA98554.1"/>
    <property type="molecule type" value="Genomic_DNA"/>
</dbReference>
<dbReference type="InterPro" id="IPR011541">
    <property type="entry name" value="Ni/Co_transpt_high_affinity"/>
</dbReference>
<evidence type="ECO:0000256" key="3">
    <source>
        <dbReference type="ARBA" id="ARBA00010428"/>
    </source>
</evidence>
<comment type="function">
    <text evidence="1">Efflux system for nickel and cobalt.</text>
</comment>
<evidence type="ECO:0000313" key="16">
    <source>
        <dbReference type="Proteomes" id="UP000187280"/>
    </source>
</evidence>
<dbReference type="STRING" id="71657.SAMN02982996_03139"/>
<sequence>MPINLSSHSGGHARRAVWPLLILLLALGWGLYEVWAWWPEMLRQSVIWQRSLHQQMSQLMEAVSTQPHRAGWSLLAFSLTYGILHALGPGHGKVVIATYLATHPSRLKRSLQLTFAASLLQGMVAVMLVTIVLSVLQLSSRVLHVSSFWIEKGSYLLVMLLGVWLCVRAVRRLFAARAGSRPPRIQRLAPLTAAPSSSVRRVENIRGSGAHDAGCGCGHQHVPPPEALAEDGGWRARLMVVLAMGLRPCSGAILVLLFAKVLGVYGWGILSALTMALGTAFTLSLLAAAVSTCRRLMTRLGAGRASPRWQQLFWCALSLSGGALLMVVGVVLYVSAQPAMMGGIRPFAG</sequence>
<evidence type="ECO:0000256" key="4">
    <source>
        <dbReference type="ARBA" id="ARBA00022426"/>
    </source>
</evidence>
<keyword evidence="13" id="KW-0170">Cobalt</keyword>
<dbReference type="eggNOG" id="COG2215">
    <property type="taxonomic scope" value="Bacteria"/>
</dbReference>
<reference evidence="15 16" key="1">
    <citation type="submission" date="2016-10" db="EMBL/GenBank/DDBJ databases">
        <authorList>
            <person name="de Groot N.N."/>
        </authorList>
    </citation>
    <scope>NUCLEOTIDE SEQUENCE [LARGE SCALE GENOMIC DNA]</scope>
    <source>
        <strain evidence="15 16">ATCC 29281</strain>
    </source>
</reference>
<keyword evidence="11" id="KW-0921">Nickel transport</keyword>
<evidence type="ECO:0000256" key="13">
    <source>
        <dbReference type="ARBA" id="ARBA00023285"/>
    </source>
</evidence>
<accession>A0A1H4FMM9</accession>
<dbReference type="GO" id="GO:0006824">
    <property type="term" value="P:cobalt ion transport"/>
    <property type="evidence" value="ECO:0007669"/>
    <property type="project" value="UniProtKB-KW"/>
</dbReference>
<organism evidence="15 16">
    <name type="scientific">Lonsdalea quercina</name>
    <dbReference type="NCBI Taxonomy" id="71657"/>
    <lineage>
        <taxon>Bacteria</taxon>
        <taxon>Pseudomonadati</taxon>
        <taxon>Pseudomonadota</taxon>
        <taxon>Gammaproteobacteria</taxon>
        <taxon>Enterobacterales</taxon>
        <taxon>Pectobacteriaceae</taxon>
        <taxon>Lonsdalea</taxon>
    </lineage>
</organism>
<protein>
    <recommendedName>
        <fullName evidence="14">Nickel/cobalt efflux system</fullName>
    </recommendedName>
</protein>
<keyword evidence="4" id="KW-0171">Cobalt transport</keyword>
<evidence type="ECO:0000256" key="14">
    <source>
        <dbReference type="RuleBase" id="RU362101"/>
    </source>
</evidence>
<dbReference type="GO" id="GO:0010045">
    <property type="term" value="P:response to nickel cation"/>
    <property type="evidence" value="ECO:0007669"/>
    <property type="project" value="TreeGrafter"/>
</dbReference>
<dbReference type="GO" id="GO:0005886">
    <property type="term" value="C:plasma membrane"/>
    <property type="evidence" value="ECO:0007669"/>
    <property type="project" value="UniProtKB-SubCell"/>
</dbReference>
<evidence type="ECO:0000256" key="2">
    <source>
        <dbReference type="ARBA" id="ARBA00004651"/>
    </source>
</evidence>
<dbReference type="GO" id="GO:0046583">
    <property type="term" value="F:monoatomic cation efflux transmembrane transporter activity"/>
    <property type="evidence" value="ECO:0007669"/>
    <property type="project" value="TreeGrafter"/>
</dbReference>
<feature type="transmembrane region" description="Helical" evidence="14">
    <location>
        <begin position="238"/>
        <end position="259"/>
    </location>
</feature>
<keyword evidence="5 14" id="KW-0813">Transport</keyword>
<dbReference type="GO" id="GO:0032025">
    <property type="term" value="P:response to cobalt ion"/>
    <property type="evidence" value="ECO:0007669"/>
    <property type="project" value="TreeGrafter"/>
</dbReference>
<keyword evidence="6" id="KW-1003">Cell membrane</keyword>
<evidence type="ECO:0000256" key="12">
    <source>
        <dbReference type="ARBA" id="ARBA00023136"/>
    </source>
</evidence>
<evidence type="ECO:0000256" key="5">
    <source>
        <dbReference type="ARBA" id="ARBA00022448"/>
    </source>
</evidence>
<proteinExistence type="inferred from homology"/>
<comment type="similarity">
    <text evidence="3">Belongs to the NiCoT transporter (TC 2.A.52) family. RcnA subfamily.</text>
</comment>
<comment type="subcellular location">
    <subcellularLocation>
        <location evidence="2 14">Cell membrane</location>
        <topology evidence="2 14">Multi-pass membrane protein</topology>
    </subcellularLocation>
</comment>
<dbReference type="GeneID" id="97765980"/>
<dbReference type="Pfam" id="PF03824">
    <property type="entry name" value="NicO"/>
    <property type="match status" value="1"/>
</dbReference>
<dbReference type="Proteomes" id="UP000187280">
    <property type="component" value="Unassembled WGS sequence"/>
</dbReference>
<evidence type="ECO:0000256" key="9">
    <source>
        <dbReference type="ARBA" id="ARBA00022989"/>
    </source>
</evidence>
<dbReference type="RefSeq" id="WP_074729349.1">
    <property type="nucleotide sequence ID" value="NZ_FNQS01000014.1"/>
</dbReference>
<evidence type="ECO:0000256" key="1">
    <source>
        <dbReference type="ARBA" id="ARBA00002510"/>
    </source>
</evidence>